<dbReference type="InterPro" id="IPR002509">
    <property type="entry name" value="NODB_dom"/>
</dbReference>
<reference evidence="3 4" key="1">
    <citation type="submission" date="2021-06" db="EMBL/GenBank/DDBJ databases">
        <title>Complete genome of Haloferula helveola possessing various polysaccharide degrading enzymes.</title>
        <authorList>
            <person name="Takami H."/>
            <person name="Huang C."/>
            <person name="Hamasaki K."/>
        </authorList>
    </citation>
    <scope>NUCLEOTIDE SEQUENCE [LARGE SCALE GENOMIC DNA]</scope>
    <source>
        <strain evidence="3 4">CN-1</strain>
    </source>
</reference>
<feature type="transmembrane region" description="Helical" evidence="1">
    <location>
        <begin position="72"/>
        <end position="95"/>
    </location>
</feature>
<dbReference type="PANTHER" id="PTHR10587">
    <property type="entry name" value="GLYCOSYL TRANSFERASE-RELATED"/>
    <property type="match status" value="1"/>
</dbReference>
<accession>A0ABN6GZM3</accession>
<feature type="transmembrane region" description="Helical" evidence="1">
    <location>
        <begin position="160"/>
        <end position="179"/>
    </location>
</feature>
<dbReference type="Pfam" id="PF01522">
    <property type="entry name" value="Polysacc_deac_1"/>
    <property type="match status" value="1"/>
</dbReference>
<evidence type="ECO:0000313" key="3">
    <source>
        <dbReference type="EMBL" id="BCX46671.1"/>
    </source>
</evidence>
<dbReference type="InterPro" id="IPR011330">
    <property type="entry name" value="Glyco_hydro/deAcase_b/a-brl"/>
</dbReference>
<dbReference type="CDD" id="cd10917">
    <property type="entry name" value="CE4_NodB_like_6s_7s"/>
    <property type="match status" value="1"/>
</dbReference>
<evidence type="ECO:0000256" key="1">
    <source>
        <dbReference type="SAM" id="Phobius"/>
    </source>
</evidence>
<dbReference type="Proteomes" id="UP001374893">
    <property type="component" value="Chromosome"/>
</dbReference>
<dbReference type="PANTHER" id="PTHR10587:SF137">
    <property type="entry name" value="4-DEOXY-4-FORMAMIDO-L-ARABINOSE-PHOSPHOUNDECAPRENOL DEFORMYLASE ARND-RELATED"/>
    <property type="match status" value="1"/>
</dbReference>
<evidence type="ECO:0000259" key="2">
    <source>
        <dbReference type="PROSITE" id="PS51677"/>
    </source>
</evidence>
<proteinExistence type="predicted"/>
<organism evidence="3 4">
    <name type="scientific">Haloferula helveola</name>
    <dbReference type="NCBI Taxonomy" id="490095"/>
    <lineage>
        <taxon>Bacteria</taxon>
        <taxon>Pseudomonadati</taxon>
        <taxon>Verrucomicrobiota</taxon>
        <taxon>Verrucomicrobiia</taxon>
        <taxon>Verrucomicrobiales</taxon>
        <taxon>Verrucomicrobiaceae</taxon>
        <taxon>Haloferula</taxon>
    </lineage>
</organism>
<feature type="transmembrane region" description="Helical" evidence="1">
    <location>
        <begin position="102"/>
        <end position="121"/>
    </location>
</feature>
<evidence type="ECO:0000313" key="4">
    <source>
        <dbReference type="Proteomes" id="UP001374893"/>
    </source>
</evidence>
<keyword evidence="1" id="KW-0472">Membrane</keyword>
<dbReference type="Gene3D" id="3.20.20.370">
    <property type="entry name" value="Glycoside hydrolase/deacetylase"/>
    <property type="match status" value="1"/>
</dbReference>
<feature type="transmembrane region" description="Helical" evidence="1">
    <location>
        <begin position="185"/>
        <end position="202"/>
    </location>
</feature>
<dbReference type="RefSeq" id="WP_338688487.1">
    <property type="nucleotide sequence ID" value="NZ_AP024702.1"/>
</dbReference>
<dbReference type="SUPFAM" id="SSF88713">
    <property type="entry name" value="Glycoside hydrolase/deacetylase"/>
    <property type="match status" value="1"/>
</dbReference>
<feature type="transmembrane region" description="Helical" evidence="1">
    <location>
        <begin position="44"/>
        <end position="66"/>
    </location>
</feature>
<keyword evidence="4" id="KW-1185">Reference proteome</keyword>
<dbReference type="PROSITE" id="PS51677">
    <property type="entry name" value="NODB"/>
    <property type="match status" value="1"/>
</dbReference>
<name>A0ABN6GZM3_9BACT</name>
<feature type="transmembrane region" description="Helical" evidence="1">
    <location>
        <begin position="127"/>
        <end position="148"/>
    </location>
</feature>
<keyword evidence="1" id="KW-0812">Transmembrane</keyword>
<keyword evidence="1" id="KW-1133">Transmembrane helix</keyword>
<dbReference type="EMBL" id="AP024702">
    <property type="protein sequence ID" value="BCX46671.1"/>
    <property type="molecule type" value="Genomic_DNA"/>
</dbReference>
<gene>
    <name evidence="3" type="ORF">HAHE_05790</name>
</gene>
<dbReference type="InterPro" id="IPR050248">
    <property type="entry name" value="Polysacc_deacetylase_ArnD"/>
</dbReference>
<sequence length="403" mass="44677">MRAELDLGKPNRAVSPLFRLVGGPDGPPEGDRTKRGAYPGSNPLECWTLGIIFPAVVGVAVFDALWRLGGAWVASLLVVPAVFVLLHVLAFGLRLRKPDQAFWGWVLLLTLWAEWLVWRGGDTPVRWVAWGWIGFVIAQFMAVGALLWKRLMLVAGSVGIAIRIAIFVVAHLIMGGLLWKFGWVAASAAAVVFAGCWAWGTFRTSSRLFGPLATRIKDGRILLTFDDGPDPNDTPAILDLLDRHGVKAVFFVIGDKVREFPELAREIVERGHEIGNHTMTHPQGRMWGLGPGRTRREICECQDAVEEATGVRPRWFRAPVGHRNFFTHPVTRELGLDVVAWSRRSFDTIQHDPDRLVLRLTEGVTDGDILLLHEATPVAVDFADRALAELDRLRPSSEQSGDC</sequence>
<protein>
    <submittedName>
        <fullName evidence="3">Polysaccharidede acetylase</fullName>
    </submittedName>
</protein>
<feature type="domain" description="NodB homology" evidence="2">
    <location>
        <begin position="219"/>
        <end position="403"/>
    </location>
</feature>